<sequence>MKPEPATGTNTGSTTAGAGPPGNRAHGTAVQPSHSPHPLEGAGCGSQTGLRKVPGLLAS</sequence>
<feature type="compositionally biased region" description="Low complexity" evidence="1">
    <location>
        <begin position="1"/>
        <end position="23"/>
    </location>
</feature>
<accession>A0ABP6SCI7</accession>
<dbReference type="Proteomes" id="UP001499990">
    <property type="component" value="Unassembled WGS sequence"/>
</dbReference>
<evidence type="ECO:0000313" key="2">
    <source>
        <dbReference type="EMBL" id="GAA3372988.1"/>
    </source>
</evidence>
<organism evidence="2 3">
    <name type="scientific">Streptomyces sannanensis</name>
    <dbReference type="NCBI Taxonomy" id="285536"/>
    <lineage>
        <taxon>Bacteria</taxon>
        <taxon>Bacillati</taxon>
        <taxon>Actinomycetota</taxon>
        <taxon>Actinomycetes</taxon>
        <taxon>Kitasatosporales</taxon>
        <taxon>Streptomycetaceae</taxon>
        <taxon>Streptomyces</taxon>
    </lineage>
</organism>
<dbReference type="EMBL" id="BAAAYL010000001">
    <property type="protein sequence ID" value="GAA3372988.1"/>
    <property type="molecule type" value="Genomic_DNA"/>
</dbReference>
<proteinExistence type="predicted"/>
<comment type="caution">
    <text evidence="2">The sequence shown here is derived from an EMBL/GenBank/DDBJ whole genome shotgun (WGS) entry which is preliminary data.</text>
</comment>
<evidence type="ECO:0000313" key="3">
    <source>
        <dbReference type="Proteomes" id="UP001499990"/>
    </source>
</evidence>
<reference evidence="3" key="1">
    <citation type="journal article" date="2019" name="Int. J. Syst. Evol. Microbiol.">
        <title>The Global Catalogue of Microorganisms (GCM) 10K type strain sequencing project: providing services to taxonomists for standard genome sequencing and annotation.</title>
        <authorList>
            <consortium name="The Broad Institute Genomics Platform"/>
            <consortium name="The Broad Institute Genome Sequencing Center for Infectious Disease"/>
            <person name="Wu L."/>
            <person name="Ma J."/>
        </authorList>
    </citation>
    <scope>NUCLEOTIDE SEQUENCE [LARGE SCALE GENOMIC DNA]</scope>
    <source>
        <strain evidence="3">JCM 9651</strain>
    </source>
</reference>
<name>A0ABP6SCI7_9ACTN</name>
<gene>
    <name evidence="2" type="ORF">GCM10020367_31150</name>
</gene>
<protein>
    <submittedName>
        <fullName evidence="2">Uncharacterized protein</fullName>
    </submittedName>
</protein>
<feature type="region of interest" description="Disordered" evidence="1">
    <location>
        <begin position="1"/>
        <end position="59"/>
    </location>
</feature>
<keyword evidence="3" id="KW-1185">Reference proteome</keyword>
<evidence type="ECO:0000256" key="1">
    <source>
        <dbReference type="SAM" id="MobiDB-lite"/>
    </source>
</evidence>